<organism evidence="2 3">
    <name type="scientific">Paramecium pentaurelia</name>
    <dbReference type="NCBI Taxonomy" id="43138"/>
    <lineage>
        <taxon>Eukaryota</taxon>
        <taxon>Sar</taxon>
        <taxon>Alveolata</taxon>
        <taxon>Ciliophora</taxon>
        <taxon>Intramacronucleata</taxon>
        <taxon>Oligohymenophorea</taxon>
        <taxon>Peniculida</taxon>
        <taxon>Parameciidae</taxon>
        <taxon>Paramecium</taxon>
    </lineage>
</organism>
<dbReference type="EMBL" id="CAJJDO010000104">
    <property type="protein sequence ID" value="CAD8193479.1"/>
    <property type="molecule type" value="Genomic_DNA"/>
</dbReference>
<feature type="signal peptide" evidence="1">
    <location>
        <begin position="1"/>
        <end position="17"/>
    </location>
</feature>
<name>A0A8S1WZ74_9CILI</name>
<reference evidence="2" key="1">
    <citation type="submission" date="2021-01" db="EMBL/GenBank/DDBJ databases">
        <authorList>
            <consortium name="Genoscope - CEA"/>
            <person name="William W."/>
        </authorList>
    </citation>
    <scope>NUCLEOTIDE SEQUENCE</scope>
</reference>
<feature type="chain" id="PRO_5035846868" description="Lipoprotein" evidence="1">
    <location>
        <begin position="18"/>
        <end position="83"/>
    </location>
</feature>
<dbReference type="AlphaFoldDB" id="A0A8S1WZ74"/>
<keyword evidence="1" id="KW-0732">Signal</keyword>
<gene>
    <name evidence="2" type="ORF">PPENT_87.1.T1040106</name>
</gene>
<keyword evidence="3" id="KW-1185">Reference proteome</keyword>
<evidence type="ECO:0000313" key="3">
    <source>
        <dbReference type="Proteomes" id="UP000689195"/>
    </source>
</evidence>
<evidence type="ECO:0008006" key="4">
    <source>
        <dbReference type="Google" id="ProtNLM"/>
    </source>
</evidence>
<evidence type="ECO:0000256" key="1">
    <source>
        <dbReference type="SAM" id="SignalP"/>
    </source>
</evidence>
<dbReference type="PROSITE" id="PS51257">
    <property type="entry name" value="PROKAR_LIPOPROTEIN"/>
    <property type="match status" value="1"/>
</dbReference>
<dbReference type="Proteomes" id="UP000689195">
    <property type="component" value="Unassembled WGS sequence"/>
</dbReference>
<comment type="caution">
    <text evidence="2">The sequence shown here is derived from an EMBL/GenBank/DDBJ whole genome shotgun (WGS) entry which is preliminary data.</text>
</comment>
<accession>A0A8S1WZ74</accession>
<sequence length="83" mass="9818">MKTIFIALILTTFLVSACQIFQQQQLNQERYFKDQEIATNYQCSNYIKLNNVVESRIHQKTQTTSPKNQELITLFYKLLTIQV</sequence>
<dbReference type="OrthoDB" id="305082at2759"/>
<protein>
    <recommendedName>
        <fullName evidence="4">Lipoprotein</fullName>
    </recommendedName>
</protein>
<proteinExistence type="predicted"/>
<evidence type="ECO:0000313" key="2">
    <source>
        <dbReference type="EMBL" id="CAD8193479.1"/>
    </source>
</evidence>